<protein>
    <submittedName>
        <fullName evidence="2">XRE family transcriptional regulator</fullName>
    </submittedName>
</protein>
<sequence length="74" mass="8516">MRTWLKDIRHQRGYTHQQVAELANIHRAYYTLIESGSRTPSVAASKSIGKALGFDWTIFFEDESNETKQKTVTV</sequence>
<proteinExistence type="predicted"/>
<dbReference type="Pfam" id="PF01381">
    <property type="entry name" value="HTH_3"/>
    <property type="match status" value="1"/>
</dbReference>
<evidence type="ECO:0000259" key="1">
    <source>
        <dbReference type="PROSITE" id="PS50943"/>
    </source>
</evidence>
<gene>
    <name evidence="2" type="ORF">DT065_00195</name>
</gene>
<dbReference type="RefSeq" id="WP_114369824.1">
    <property type="nucleotide sequence ID" value="NZ_CP031092.1"/>
</dbReference>
<dbReference type="GO" id="GO:0003677">
    <property type="term" value="F:DNA binding"/>
    <property type="evidence" value="ECO:0007669"/>
    <property type="project" value="InterPro"/>
</dbReference>
<dbReference type="KEGG" id="rue:DT065_00195"/>
<dbReference type="SMART" id="SM00530">
    <property type="entry name" value="HTH_XRE"/>
    <property type="match status" value="1"/>
</dbReference>
<dbReference type="PROSITE" id="PS50943">
    <property type="entry name" value="HTH_CROC1"/>
    <property type="match status" value="1"/>
</dbReference>
<dbReference type="EMBL" id="CP031092">
    <property type="protein sequence ID" value="AXF54588.1"/>
    <property type="molecule type" value="Genomic_DNA"/>
</dbReference>
<dbReference type="Proteomes" id="UP000252100">
    <property type="component" value="Chromosome"/>
</dbReference>
<reference evidence="2 3" key="1">
    <citation type="journal article" date="2018" name="J. Microbiol.">
        <title>Salicibibacter kimchii gen. nov., sp. nov., a moderately halophilic and alkalitolerant bacterium in the family Bacillaceae, isolated from kimchi.</title>
        <authorList>
            <person name="Jang J.Y."/>
            <person name="Oh Y.J."/>
            <person name="Lim S.K."/>
            <person name="Park H.K."/>
            <person name="Lee C."/>
            <person name="Kim J.Y."/>
            <person name="Lee M.A."/>
            <person name="Choi H.J."/>
        </authorList>
    </citation>
    <scope>NUCLEOTIDE SEQUENCE [LARGE SCALE GENOMIC DNA]</scope>
    <source>
        <strain evidence="2 3">NKC1-1</strain>
    </source>
</reference>
<name>A0A345BUF7_9BACI</name>
<dbReference type="SUPFAM" id="SSF47413">
    <property type="entry name" value="lambda repressor-like DNA-binding domains"/>
    <property type="match status" value="1"/>
</dbReference>
<evidence type="ECO:0000313" key="2">
    <source>
        <dbReference type="EMBL" id="AXF54588.1"/>
    </source>
</evidence>
<dbReference type="InterPro" id="IPR001387">
    <property type="entry name" value="Cro/C1-type_HTH"/>
</dbReference>
<dbReference type="InterPro" id="IPR010982">
    <property type="entry name" value="Lambda_DNA-bd_dom_sf"/>
</dbReference>
<dbReference type="OrthoDB" id="1859224at2"/>
<accession>A0A345BUF7</accession>
<feature type="domain" description="HTH cro/C1-type" evidence="1">
    <location>
        <begin position="5"/>
        <end position="59"/>
    </location>
</feature>
<keyword evidence="3" id="KW-1185">Reference proteome</keyword>
<organism evidence="2 3">
    <name type="scientific">Salicibibacter kimchii</name>
    <dbReference type="NCBI Taxonomy" id="2099786"/>
    <lineage>
        <taxon>Bacteria</taxon>
        <taxon>Bacillati</taxon>
        <taxon>Bacillota</taxon>
        <taxon>Bacilli</taxon>
        <taxon>Bacillales</taxon>
        <taxon>Bacillaceae</taxon>
        <taxon>Salicibibacter</taxon>
    </lineage>
</organism>
<dbReference type="CDD" id="cd00093">
    <property type="entry name" value="HTH_XRE"/>
    <property type="match status" value="1"/>
</dbReference>
<dbReference type="Gene3D" id="1.10.260.40">
    <property type="entry name" value="lambda repressor-like DNA-binding domains"/>
    <property type="match status" value="1"/>
</dbReference>
<dbReference type="AlphaFoldDB" id="A0A345BUF7"/>
<evidence type="ECO:0000313" key="3">
    <source>
        <dbReference type="Proteomes" id="UP000252100"/>
    </source>
</evidence>